<dbReference type="Proteomes" id="UP000324800">
    <property type="component" value="Unassembled WGS sequence"/>
</dbReference>
<sequence>MLDVVLNHDQILYGSTGCSTICLTKEVKNIEILINIINDAPDLNNREEIDVMLDKKLNISDQINTYTKLEDDVLLLLKADKTELIDEYNKTEIDELLAFKLNITDQIDINNKIEVDTILGDKLNIADQIDAYTKYEDDALLLLKADKTELIDAYSRIEDDALLDDKLNISDQTDAYNKTEVDALLDDKLNITDQIDAYNKQEDNDLLLLKADKTELDTYVDLTSTQMTTDQKQLRMFNASKISKLNKNENFILFADGDILISSLVLKSQLEKVRDITQGKSKGYVFVTTNEINTWIEDQKNVAKFAIGDNLYIVDKQVMDYLWDGTDHRALVTKLPETSNVIIFLGTATGGGNITTDLSFSGNTFIPAKNRSFIINNNDETITSQITFKTTIHSVGIIVQNYYNNSVVCAGGGVKAIKDININVDLSNYYNKSQTYSQTETDQKLNLKLNISNQIDAYTKTQDDALLLLKADKTQLIDSYTKGDADNLLNNKAKQSTTCTKTETDQLISQIEVGDVNLSGYLTLDPVTNTYLTMFEVDAKLSSKMDSSILGNLRSTIQDLTVNGSKIFTSNVNATGFVKTGKDDTSVILADGGYRLLSSFGGIEDLTSSAFSNMNDAVISYSLIRIRNLYIFILLANGGNYNVGTFNTDYLDQDNIAIITYVPFPNNTVDKGGYVSITHSTGLITLKSTTNTYIQCASATWFKQKS</sequence>
<dbReference type="AlphaFoldDB" id="A0A5J4W503"/>
<name>A0A5J4W503_9EUKA</name>
<comment type="caution">
    <text evidence="1">The sequence shown here is derived from an EMBL/GenBank/DDBJ whole genome shotgun (WGS) entry which is preliminary data.</text>
</comment>
<organism evidence="1 2">
    <name type="scientific">Streblomastix strix</name>
    <dbReference type="NCBI Taxonomy" id="222440"/>
    <lineage>
        <taxon>Eukaryota</taxon>
        <taxon>Metamonada</taxon>
        <taxon>Preaxostyla</taxon>
        <taxon>Oxymonadida</taxon>
        <taxon>Streblomastigidae</taxon>
        <taxon>Streblomastix</taxon>
    </lineage>
</organism>
<proteinExistence type="predicted"/>
<evidence type="ECO:0000313" key="2">
    <source>
        <dbReference type="Proteomes" id="UP000324800"/>
    </source>
</evidence>
<reference evidence="1 2" key="1">
    <citation type="submission" date="2019-03" db="EMBL/GenBank/DDBJ databases">
        <title>Single cell metagenomics reveals metabolic interactions within the superorganism composed of flagellate Streblomastix strix and complex community of Bacteroidetes bacteria on its surface.</title>
        <authorList>
            <person name="Treitli S.C."/>
            <person name="Kolisko M."/>
            <person name="Husnik F."/>
            <person name="Keeling P."/>
            <person name="Hampl V."/>
        </authorList>
    </citation>
    <scope>NUCLEOTIDE SEQUENCE [LARGE SCALE GENOMIC DNA]</scope>
    <source>
        <strain evidence="1">ST1C</strain>
    </source>
</reference>
<evidence type="ECO:0000313" key="1">
    <source>
        <dbReference type="EMBL" id="KAA6389722.1"/>
    </source>
</evidence>
<dbReference type="EMBL" id="SNRW01003481">
    <property type="protein sequence ID" value="KAA6389722.1"/>
    <property type="molecule type" value="Genomic_DNA"/>
</dbReference>
<gene>
    <name evidence="1" type="ORF">EZS28_014748</name>
</gene>
<protein>
    <submittedName>
        <fullName evidence="1">Uncharacterized protein</fullName>
    </submittedName>
</protein>
<accession>A0A5J4W503</accession>